<dbReference type="Pfam" id="PF09820">
    <property type="entry name" value="AAA-ATPase_like"/>
    <property type="match status" value="1"/>
</dbReference>
<feature type="domain" description="AAA-ATPase-like" evidence="2">
    <location>
        <begin position="36"/>
        <end position="232"/>
    </location>
</feature>
<sequence length="626" mass="72867">MYATNFPLLLLGFVLALTFVATKQVDSNHHEKLKLPISMCDFAMMVEDKKVFVDKTDWIAEALRGPIMKLITRPRRFGKTTNLSMLKLFLQKDPMVEEKKLFAGLNILVNHSYAEIVKNHQHKYAVFEFSILHLCQGRDPTSFRDELNEHMHFWLNEYTIFYKQYLTSADIDYINVRFLRNSNATISRLLRGYFYVIRRLRNAGFKIAILMDEYDAPFNTAFEDDLETFTGEDSFRTKHHEMSATYVENKALMRQLILFFCKEGVNPHPHLVIFTGITYTSKNSIFSDMSNFKAYTVFDDDTFGPYFGFKKDEINYLIEKMDSNLKIKGFEEWYDGYHFGNVVIFNPYSVALTIDSKKFDTYWGNSGSLEIVQKLISFSGDFGFLEVYFLVSGFSLEKRMYPNLTYQKLFSSKETYWTLLTSAGYLDASRINETDIYRLVIPNKEVKVFLQTRFQGELNDAKKQYNTFLDAINKLESERTESLKNYLEKHFNDHTSLYHVNVNLTAVSLGNEFKLLFDGIERKKMFSNTTQTNEFIVYQLIVGKGDTVYTFHIAKINDTSAEEATTKQLLALPPPIGSSFHFKKGAYSKIVHTAIAFLVKTGEKSLSAFIKAQLQEYFESYFHHHR</sequence>
<gene>
    <name evidence="3" type="ORF">BEMITA_LOCUS13596</name>
</gene>
<dbReference type="KEGG" id="btab:109036716"/>
<organism evidence="3 4">
    <name type="scientific">Bemisia tabaci</name>
    <name type="common">Sweetpotato whitefly</name>
    <name type="synonym">Aleurodes tabaci</name>
    <dbReference type="NCBI Taxonomy" id="7038"/>
    <lineage>
        <taxon>Eukaryota</taxon>
        <taxon>Metazoa</taxon>
        <taxon>Ecdysozoa</taxon>
        <taxon>Arthropoda</taxon>
        <taxon>Hexapoda</taxon>
        <taxon>Insecta</taxon>
        <taxon>Pterygota</taxon>
        <taxon>Neoptera</taxon>
        <taxon>Paraneoptera</taxon>
        <taxon>Hemiptera</taxon>
        <taxon>Sternorrhyncha</taxon>
        <taxon>Aleyrodoidea</taxon>
        <taxon>Aleyrodidae</taxon>
        <taxon>Aleyrodinae</taxon>
        <taxon>Bemisia</taxon>
    </lineage>
</organism>
<keyword evidence="4" id="KW-1185">Reference proteome</keyword>
<dbReference type="Proteomes" id="UP001152759">
    <property type="component" value="Chromosome 9"/>
</dbReference>
<feature type="signal peptide" evidence="1">
    <location>
        <begin position="1"/>
        <end position="22"/>
    </location>
</feature>
<dbReference type="PANTHER" id="PTHR34825:SF1">
    <property type="entry name" value="AAA-ATPASE-LIKE DOMAIN-CONTAINING PROTEIN"/>
    <property type="match status" value="1"/>
</dbReference>
<dbReference type="EMBL" id="OU963870">
    <property type="protein sequence ID" value="CAH0395409.1"/>
    <property type="molecule type" value="Genomic_DNA"/>
</dbReference>
<evidence type="ECO:0000256" key="1">
    <source>
        <dbReference type="SAM" id="SignalP"/>
    </source>
</evidence>
<proteinExistence type="predicted"/>
<accession>A0A9P0AN48</accession>
<dbReference type="InterPro" id="IPR018631">
    <property type="entry name" value="AAA-ATPase-like_dom"/>
</dbReference>
<name>A0A9P0AN48_BEMTA</name>
<feature type="chain" id="PRO_5040465228" description="AAA-ATPase-like domain-containing protein" evidence="1">
    <location>
        <begin position="23"/>
        <end position="626"/>
    </location>
</feature>
<evidence type="ECO:0000313" key="3">
    <source>
        <dbReference type="EMBL" id="CAH0395409.1"/>
    </source>
</evidence>
<dbReference type="AlphaFoldDB" id="A0A9P0AN48"/>
<evidence type="ECO:0000259" key="2">
    <source>
        <dbReference type="Pfam" id="PF09820"/>
    </source>
</evidence>
<dbReference type="PANTHER" id="PTHR34825">
    <property type="entry name" value="CONSERVED PROTEIN, WITH A WEAK D-GALACTARATE DEHYDRATASE/ALTRONATE HYDROLASE DOMAIN"/>
    <property type="match status" value="1"/>
</dbReference>
<evidence type="ECO:0000313" key="4">
    <source>
        <dbReference type="Proteomes" id="UP001152759"/>
    </source>
</evidence>
<reference evidence="3" key="1">
    <citation type="submission" date="2021-12" db="EMBL/GenBank/DDBJ databases">
        <authorList>
            <person name="King R."/>
        </authorList>
    </citation>
    <scope>NUCLEOTIDE SEQUENCE</scope>
</reference>
<protein>
    <recommendedName>
        <fullName evidence="2">AAA-ATPase-like domain-containing protein</fullName>
    </recommendedName>
</protein>
<keyword evidence="1" id="KW-0732">Signal</keyword>